<keyword evidence="3" id="KW-1185">Reference proteome</keyword>
<evidence type="ECO:0000313" key="3">
    <source>
        <dbReference type="Proteomes" id="UP001207930"/>
    </source>
</evidence>
<dbReference type="EMBL" id="JAPDDS010000002">
    <property type="protein sequence ID" value="MCW1884185.1"/>
    <property type="molecule type" value="Genomic_DNA"/>
</dbReference>
<keyword evidence="1" id="KW-0732">Signal</keyword>
<proteinExistence type="predicted"/>
<organism evidence="2 3">
    <name type="scientific">Luteolibacter flavescens</name>
    <dbReference type="NCBI Taxonomy" id="1859460"/>
    <lineage>
        <taxon>Bacteria</taxon>
        <taxon>Pseudomonadati</taxon>
        <taxon>Verrucomicrobiota</taxon>
        <taxon>Verrucomicrobiia</taxon>
        <taxon>Verrucomicrobiales</taxon>
        <taxon>Verrucomicrobiaceae</taxon>
        <taxon>Luteolibacter</taxon>
    </lineage>
</organism>
<name>A0ABT3FMI5_9BACT</name>
<comment type="caution">
    <text evidence="2">The sequence shown here is derived from an EMBL/GenBank/DDBJ whole genome shotgun (WGS) entry which is preliminary data.</text>
</comment>
<feature type="chain" id="PRO_5047490676" evidence="1">
    <location>
        <begin position="19"/>
        <end position="294"/>
    </location>
</feature>
<dbReference type="Proteomes" id="UP001207930">
    <property type="component" value="Unassembled WGS sequence"/>
</dbReference>
<protein>
    <submittedName>
        <fullName evidence="2">Uncharacterized protein</fullName>
    </submittedName>
</protein>
<accession>A0ABT3FMI5</accession>
<feature type="signal peptide" evidence="1">
    <location>
        <begin position="1"/>
        <end position="18"/>
    </location>
</feature>
<evidence type="ECO:0000313" key="2">
    <source>
        <dbReference type="EMBL" id="MCW1884185.1"/>
    </source>
</evidence>
<evidence type="ECO:0000256" key="1">
    <source>
        <dbReference type="SAM" id="SignalP"/>
    </source>
</evidence>
<sequence>MKLTITLLLPLSAGVVLASGNPGYSQAPSSQVAGGRSSSGNYTIDTAITSGAEAEAESSVTRTGYAAMLTEPVAISVGPTPAFVNETETITFTSRLMMDDESWTPLPAEDLLWHVFSGPLQPSVHGSFIADIIYQDAAAQVVASYKSFNATVPVTVRNSDIDNFPGYAGDGLDDAWQELHFGLYNFDAAPFRDPDGDGYDNLFEYHAGLIPVDPLSTFHIRIRPHPSQAGQYQIHFSPILTGRTYTVQRNAALTPGAWQALVNPPTTTTGSERTVTDTSPHAARGFYRVDVKKD</sequence>
<dbReference type="RefSeq" id="WP_264500144.1">
    <property type="nucleotide sequence ID" value="NZ_JAPDDS010000002.1"/>
</dbReference>
<reference evidence="2 3" key="1">
    <citation type="submission" date="2022-10" db="EMBL/GenBank/DDBJ databases">
        <title>Luteolibacter flavescens strain MCCC 1K03193, whole genome shotgun sequencing project.</title>
        <authorList>
            <person name="Zhao G."/>
            <person name="Shen L."/>
        </authorList>
    </citation>
    <scope>NUCLEOTIDE SEQUENCE [LARGE SCALE GENOMIC DNA]</scope>
    <source>
        <strain evidence="2 3">MCCC 1K03193</strain>
    </source>
</reference>
<gene>
    <name evidence="2" type="ORF">OKA04_05545</name>
</gene>